<gene>
    <name evidence="2" type="ORF">B9H00_14270</name>
</gene>
<sequence>MTDIPFYQAGISMTQYESLDVALTRLEAAMRAGDLWKSQVQPEPSAFDSEQPFNADTMSMGQWLRYVLIPRLRSLMEGRHPLPDNANIAPAAEVYLQENRSSVRLPILEALRDVDNVLVNGELRPQEGQ</sequence>
<name>A0A240UST5_9GAMM</name>
<feature type="domain" description="YqcC-like" evidence="1">
    <location>
        <begin position="22"/>
        <end position="116"/>
    </location>
</feature>
<evidence type="ECO:0000259" key="1">
    <source>
        <dbReference type="Pfam" id="PF04287"/>
    </source>
</evidence>
<reference evidence="2 3" key="1">
    <citation type="submission" date="2017-05" db="EMBL/GenBank/DDBJ databases">
        <authorList>
            <person name="Song R."/>
            <person name="Chenine A.L."/>
            <person name="Ruprecht R.M."/>
        </authorList>
    </citation>
    <scope>NUCLEOTIDE SEQUENCE [LARGE SCALE GENOMIC DNA]</scope>
    <source>
        <strain evidence="2">SW32</strain>
    </source>
</reference>
<dbReference type="GO" id="GO:0044010">
    <property type="term" value="P:single-species biofilm formation"/>
    <property type="evidence" value="ECO:0007669"/>
    <property type="project" value="TreeGrafter"/>
</dbReference>
<dbReference type="PANTHER" id="PTHR39586:SF1">
    <property type="entry name" value="CYTOPLASMIC PROTEIN"/>
    <property type="match status" value="1"/>
</dbReference>
<evidence type="ECO:0000313" key="2">
    <source>
        <dbReference type="EMBL" id="ART64080.1"/>
    </source>
</evidence>
<dbReference type="SUPFAM" id="SSF158452">
    <property type="entry name" value="YqcC-like"/>
    <property type="match status" value="1"/>
</dbReference>
<protein>
    <recommendedName>
        <fullName evidence="1">YqcC-like domain-containing protein</fullName>
    </recommendedName>
</protein>
<dbReference type="InterPro" id="IPR007384">
    <property type="entry name" value="UCP006257"/>
</dbReference>
<dbReference type="PANTHER" id="PTHR39586">
    <property type="entry name" value="CYTOPLASMIC PROTEIN-RELATED"/>
    <property type="match status" value="1"/>
</dbReference>
<organism evidence="2 3">
    <name type="scientific">Kushneria marisflavi</name>
    <dbReference type="NCBI Taxonomy" id="157779"/>
    <lineage>
        <taxon>Bacteria</taxon>
        <taxon>Pseudomonadati</taxon>
        <taxon>Pseudomonadota</taxon>
        <taxon>Gammaproteobacteria</taxon>
        <taxon>Oceanospirillales</taxon>
        <taxon>Halomonadaceae</taxon>
        <taxon>Kushneria</taxon>
    </lineage>
</organism>
<proteinExistence type="predicted"/>
<dbReference type="Proteomes" id="UP000194457">
    <property type="component" value="Chromosome"/>
</dbReference>
<dbReference type="EMBL" id="CP021358">
    <property type="protein sequence ID" value="ART64080.1"/>
    <property type="molecule type" value="Genomic_DNA"/>
</dbReference>
<keyword evidence="3" id="KW-1185">Reference proteome</keyword>
<evidence type="ECO:0000313" key="3">
    <source>
        <dbReference type="Proteomes" id="UP000194457"/>
    </source>
</evidence>
<dbReference type="Gene3D" id="1.20.1440.40">
    <property type="entry name" value="YqcC-like"/>
    <property type="match status" value="1"/>
</dbReference>
<dbReference type="Pfam" id="PF04287">
    <property type="entry name" value="DUF446"/>
    <property type="match status" value="1"/>
</dbReference>
<accession>A0A240UST5</accession>
<dbReference type="InterPro" id="IPR036814">
    <property type="entry name" value="YqcC-like_sf"/>
</dbReference>
<dbReference type="AlphaFoldDB" id="A0A240UST5"/>
<dbReference type="InterPro" id="IPR023376">
    <property type="entry name" value="YqcC-like_dom"/>
</dbReference>
<dbReference type="KEGG" id="kma:B9H00_14270"/>